<keyword evidence="3" id="KW-1185">Reference proteome</keyword>
<evidence type="ECO:0000256" key="1">
    <source>
        <dbReference type="SAM" id="SignalP"/>
    </source>
</evidence>
<dbReference type="EMBL" id="MPIN01000001">
    <property type="protein sequence ID" value="OJH42109.1"/>
    <property type="molecule type" value="Genomic_DNA"/>
</dbReference>
<gene>
    <name evidence="2" type="ORF">BON30_02495</name>
</gene>
<dbReference type="InterPro" id="IPR010430">
    <property type="entry name" value="DUF1028"/>
</dbReference>
<dbReference type="InterPro" id="IPR029055">
    <property type="entry name" value="Ntn_hydrolases_N"/>
</dbReference>
<dbReference type="AlphaFoldDB" id="A0A1L9BIP7"/>
<organism evidence="2 3">
    <name type="scientific">Cystobacter ferrugineus</name>
    <dbReference type="NCBI Taxonomy" id="83449"/>
    <lineage>
        <taxon>Bacteria</taxon>
        <taxon>Pseudomonadati</taxon>
        <taxon>Myxococcota</taxon>
        <taxon>Myxococcia</taxon>
        <taxon>Myxococcales</taxon>
        <taxon>Cystobacterineae</taxon>
        <taxon>Archangiaceae</taxon>
        <taxon>Cystobacter</taxon>
    </lineage>
</organism>
<dbReference type="Pfam" id="PF06267">
    <property type="entry name" value="DUF1028"/>
    <property type="match status" value="1"/>
</dbReference>
<evidence type="ECO:0008006" key="4">
    <source>
        <dbReference type="Google" id="ProtNLM"/>
    </source>
</evidence>
<dbReference type="PANTHER" id="PTHR39328">
    <property type="entry name" value="BLL2871 PROTEIN"/>
    <property type="match status" value="1"/>
</dbReference>
<name>A0A1L9BIP7_9BACT</name>
<evidence type="ECO:0000313" key="2">
    <source>
        <dbReference type="EMBL" id="OJH42109.1"/>
    </source>
</evidence>
<dbReference type="PROSITE" id="PS51257">
    <property type="entry name" value="PROKAR_LIPOPROTEIN"/>
    <property type="match status" value="1"/>
</dbReference>
<feature type="signal peptide" evidence="1">
    <location>
        <begin position="1"/>
        <end position="21"/>
    </location>
</feature>
<keyword evidence="1" id="KW-0732">Signal</keyword>
<dbReference type="STRING" id="83449.BON30_02495"/>
<dbReference type="InterPro" id="IPR011990">
    <property type="entry name" value="TPR-like_helical_dom_sf"/>
</dbReference>
<dbReference type="RefSeq" id="WP_071896206.1">
    <property type="nucleotide sequence ID" value="NZ_MPIN01000001.1"/>
</dbReference>
<evidence type="ECO:0000313" key="3">
    <source>
        <dbReference type="Proteomes" id="UP000182229"/>
    </source>
</evidence>
<protein>
    <recommendedName>
        <fullName evidence="4">DUF1028 domain-containing protein</fullName>
    </recommendedName>
</protein>
<dbReference type="Gene3D" id="3.60.20.10">
    <property type="entry name" value="Glutamine Phosphoribosylpyrophosphate, subunit 1, domain 1"/>
    <property type="match status" value="1"/>
</dbReference>
<dbReference type="OrthoDB" id="9790012at2"/>
<accession>A0A1L9BIP7</accession>
<dbReference type="SUPFAM" id="SSF56235">
    <property type="entry name" value="N-terminal nucleophile aminohydrolases (Ntn hydrolases)"/>
    <property type="match status" value="1"/>
</dbReference>
<dbReference type="PANTHER" id="PTHR39328:SF1">
    <property type="entry name" value="BLL2871 PROTEIN"/>
    <property type="match status" value="1"/>
</dbReference>
<reference evidence="2 3" key="2">
    <citation type="submission" date="2016-12" db="EMBL/GenBank/DDBJ databases">
        <title>Draft Genome Sequence of Cystobacter ferrugineus Strain Cbfe23.</title>
        <authorList>
            <person name="Akbar S."/>
            <person name="Dowd S.E."/>
            <person name="Stevens D.C."/>
        </authorList>
    </citation>
    <scope>NUCLEOTIDE SEQUENCE [LARGE SCALE GENOMIC DNA]</scope>
    <source>
        <strain evidence="2 3">Cbfe23</strain>
    </source>
</reference>
<comment type="caution">
    <text evidence="2">The sequence shown here is derived from an EMBL/GenBank/DDBJ whole genome shotgun (WGS) entry which is preliminary data.</text>
</comment>
<reference evidence="3" key="1">
    <citation type="submission" date="2016-11" db="EMBL/GenBank/DDBJ databases">
        <authorList>
            <person name="Shukria A."/>
            <person name="Stevens D.C."/>
        </authorList>
    </citation>
    <scope>NUCLEOTIDE SEQUENCE [LARGE SCALE GENOMIC DNA]</scope>
    <source>
        <strain evidence="3">Cbfe23</strain>
    </source>
</reference>
<sequence length="321" mass="34245">MRVIALVFVLAFGLFPVPAQATFSIAACDGEGNCGVAVATHNLAVGGSRVAWARARVGAVASQFETHPGHGPRALALLSAGLGPAKVLQRLLAEDGGFEGGSIDDRQIGLVDARGRQAQHTGRNAARADWAGALGTGAMSLQGNGLAGPQVLAAMRERFEHSQGPLAERLLAALEAGQAAGGQATGQWSAALKVSTIEGGWQDTDLRVDAAPDAVRQLRRLHDMQQARGWMSRAERLQRTGHAERARGACDRALALGAEWDRMWVRAARLAMDQQQPVLAAERLERLRTLNPGWLHLLLKQAPFAALLDDARVRERLLQAQ</sequence>
<proteinExistence type="predicted"/>
<feature type="chain" id="PRO_5013132264" description="DUF1028 domain-containing protein" evidence="1">
    <location>
        <begin position="22"/>
        <end position="321"/>
    </location>
</feature>
<dbReference type="Proteomes" id="UP000182229">
    <property type="component" value="Unassembled WGS sequence"/>
</dbReference>
<dbReference type="SUPFAM" id="SSF48452">
    <property type="entry name" value="TPR-like"/>
    <property type="match status" value="1"/>
</dbReference>